<evidence type="ECO:0000313" key="3">
    <source>
        <dbReference type="Proteomes" id="UP001165652"/>
    </source>
</evidence>
<feature type="domain" description="Calcineurin-like phosphoesterase" evidence="1">
    <location>
        <begin position="22"/>
        <end position="213"/>
    </location>
</feature>
<dbReference type="Pfam" id="PF00149">
    <property type="entry name" value="Metallophos"/>
    <property type="match status" value="1"/>
</dbReference>
<protein>
    <submittedName>
        <fullName evidence="2">Metallophosphoesterase family protein</fullName>
    </submittedName>
</protein>
<dbReference type="PANTHER" id="PTHR42850">
    <property type="entry name" value="METALLOPHOSPHOESTERASE"/>
    <property type="match status" value="1"/>
</dbReference>
<proteinExistence type="predicted"/>
<evidence type="ECO:0000313" key="2">
    <source>
        <dbReference type="EMBL" id="MDC7786726.1"/>
    </source>
</evidence>
<reference evidence="2" key="2">
    <citation type="submission" date="2023-02" db="EMBL/GenBank/DDBJ databases">
        <authorList>
            <person name="Rayyan A."/>
            <person name="Meyer T."/>
            <person name="Kyndt J.A."/>
        </authorList>
    </citation>
    <scope>NUCLEOTIDE SEQUENCE</scope>
    <source>
        <strain evidence="2">DSM 9987</strain>
    </source>
</reference>
<dbReference type="InterPro" id="IPR050126">
    <property type="entry name" value="Ap4A_hydrolase"/>
</dbReference>
<reference evidence="2" key="1">
    <citation type="journal article" date="2023" name="Microbiol Resour">
        <title>Genome Sequences of Rhodoplanes serenus and Two Thermotolerant Strains, Rhodoplanes tepidamans and 'Rhodoplanes cryptolactis,' Further Refine the Genus.</title>
        <authorList>
            <person name="Rayyan A.A."/>
            <person name="Kyndt J.A."/>
        </authorList>
    </citation>
    <scope>NUCLEOTIDE SEQUENCE</scope>
    <source>
        <strain evidence="2">DSM 9987</strain>
    </source>
</reference>
<name>A0ABT5JBG7_RHOTP</name>
<dbReference type="RefSeq" id="WP_272777574.1">
    <property type="nucleotide sequence ID" value="NZ_JAQQLI010000019.1"/>
</dbReference>
<evidence type="ECO:0000259" key="1">
    <source>
        <dbReference type="Pfam" id="PF00149"/>
    </source>
</evidence>
<dbReference type="Gene3D" id="3.60.21.10">
    <property type="match status" value="1"/>
</dbReference>
<keyword evidence="3" id="KW-1185">Reference proteome</keyword>
<dbReference type="EMBL" id="JAQQLI010000019">
    <property type="protein sequence ID" value="MDC7786726.1"/>
    <property type="molecule type" value="Genomic_DNA"/>
</dbReference>
<dbReference type="CDD" id="cd00144">
    <property type="entry name" value="MPP_PPP_family"/>
    <property type="match status" value="1"/>
</dbReference>
<organism evidence="2 3">
    <name type="scientific">Rhodoplanes tepidamans</name>
    <name type="common">Rhodoplanes cryptolactis</name>
    <dbReference type="NCBI Taxonomy" id="200616"/>
    <lineage>
        <taxon>Bacteria</taxon>
        <taxon>Pseudomonadati</taxon>
        <taxon>Pseudomonadota</taxon>
        <taxon>Alphaproteobacteria</taxon>
        <taxon>Hyphomicrobiales</taxon>
        <taxon>Nitrobacteraceae</taxon>
        <taxon>Rhodoplanes</taxon>
    </lineage>
</organism>
<dbReference type="Proteomes" id="UP001165652">
    <property type="component" value="Unassembled WGS sequence"/>
</dbReference>
<dbReference type="PANTHER" id="PTHR42850:SF4">
    <property type="entry name" value="ZINC-DEPENDENT ENDOPOLYPHOSPHATASE"/>
    <property type="match status" value="1"/>
</dbReference>
<gene>
    <name evidence="2" type="ORF">PQJ73_13610</name>
</gene>
<dbReference type="InterPro" id="IPR004843">
    <property type="entry name" value="Calcineurin-like_PHP"/>
</dbReference>
<dbReference type="InterPro" id="IPR029052">
    <property type="entry name" value="Metallo-depent_PP-like"/>
</dbReference>
<accession>A0ABT5JBG7</accession>
<dbReference type="SUPFAM" id="SSF56300">
    <property type="entry name" value="Metallo-dependent phosphatases"/>
    <property type="match status" value="1"/>
</dbReference>
<comment type="caution">
    <text evidence="2">The sequence shown here is derived from an EMBL/GenBank/DDBJ whole genome shotgun (WGS) entry which is preliminary data.</text>
</comment>
<sequence>MDLVWTLESSRPGPPSLPAGVRVYAVGDIHGRDDLLRGVFARIDADLEAHPVTHAIEVYLGDYVDRGGGSREVIEALIGRSRDRDTVFLKGNHETYVTGFLSDPTVLRTWRQFGGLETLMSYGVRPSLAPAEADPIQLSRALSRALPDRHHAFFATLMPFFSLGDYFFVHAGVRPGVPLERQAETDLLWIRQDFLLSEDWHGKMIVHGHTPVREPEFLANRINIDTGAYATGRLTCLIVEHDRMMLL</sequence>